<comment type="caution">
    <text evidence="2">The sequence shown here is derived from an EMBL/GenBank/DDBJ whole genome shotgun (WGS) entry which is preliminary data.</text>
</comment>
<dbReference type="OrthoDB" id="5963614at2759"/>
<evidence type="ECO:0000313" key="2">
    <source>
        <dbReference type="EMBL" id="NXR15598.1"/>
    </source>
</evidence>
<gene>
    <name evidence="2" type="primary">Spata6</name>
    <name evidence="2" type="ORF">SEMFRA_R03248</name>
</gene>
<dbReference type="GO" id="GO:0032027">
    <property type="term" value="F:myosin light chain binding"/>
    <property type="evidence" value="ECO:0007669"/>
    <property type="project" value="InterPro"/>
</dbReference>
<dbReference type="GO" id="GO:0007283">
    <property type="term" value="P:spermatogenesis"/>
    <property type="evidence" value="ECO:0007669"/>
    <property type="project" value="InterPro"/>
</dbReference>
<feature type="non-terminal residue" evidence="2">
    <location>
        <position position="334"/>
    </location>
</feature>
<dbReference type="AlphaFoldDB" id="A0A7L2IVK3"/>
<dbReference type="EMBL" id="VWYK01123226">
    <property type="protein sequence ID" value="NXR15598.1"/>
    <property type="molecule type" value="Genomic_DNA"/>
</dbReference>
<organism evidence="2 3">
    <name type="scientific">Semnornis frantzii</name>
    <dbReference type="NCBI Taxonomy" id="91796"/>
    <lineage>
        <taxon>Eukaryota</taxon>
        <taxon>Metazoa</taxon>
        <taxon>Chordata</taxon>
        <taxon>Craniata</taxon>
        <taxon>Vertebrata</taxon>
        <taxon>Euteleostomi</taxon>
        <taxon>Archelosauria</taxon>
        <taxon>Archosauria</taxon>
        <taxon>Dinosauria</taxon>
        <taxon>Saurischia</taxon>
        <taxon>Theropoda</taxon>
        <taxon>Coelurosauria</taxon>
        <taxon>Aves</taxon>
        <taxon>Neognathae</taxon>
        <taxon>Neoaves</taxon>
        <taxon>Telluraves</taxon>
        <taxon>Coraciimorphae</taxon>
        <taxon>Piciformes</taxon>
        <taxon>Ramphastidae</taxon>
        <taxon>Semnornis</taxon>
    </lineage>
</organism>
<sequence>GIAPKLRFSTNSLITESLLNSGRSHIQDGLNWLQHSTPNGKLQAKLAEKNMFSPEKSRHSLATKSYEQPTIASKSRSPSPYTKRRMCELSKAARQRLAHLNLGPYEFRRETDKPPFVVRRIEQLSPVIKLHTLCPTREVAVEAWSNVDHGLLGFFLQTKSTLGNDFETSGVCSEDMLSNPPDRQSHSAGSLEHSAPPASQKHSPSSVLNRSSLRERLSSGWLSPPNGDEIHKRVKSILRTHSARQHLIFDKTNSSKGNLTKTGEPLQKEPLSMSELQSNSPVQQKAAAHLDNGDYWSSRAAVYKGKPHRAIFEESLEKIYRNMYQKASGIVKDS</sequence>
<feature type="region of interest" description="Disordered" evidence="1">
    <location>
        <begin position="172"/>
        <end position="210"/>
    </location>
</feature>
<dbReference type="GO" id="GO:0120212">
    <property type="term" value="C:sperm head-tail coupling apparatus"/>
    <property type="evidence" value="ECO:0007669"/>
    <property type="project" value="InterPro"/>
</dbReference>
<dbReference type="InterPro" id="IPR042769">
    <property type="entry name" value="SPATA6_fam"/>
</dbReference>
<feature type="compositionally biased region" description="Polar residues" evidence="1">
    <location>
        <begin position="60"/>
        <end position="80"/>
    </location>
</feature>
<feature type="region of interest" description="Disordered" evidence="1">
    <location>
        <begin position="51"/>
        <end position="83"/>
    </location>
</feature>
<dbReference type="GO" id="GO:0044458">
    <property type="term" value="P:motile cilium assembly"/>
    <property type="evidence" value="ECO:0007669"/>
    <property type="project" value="TreeGrafter"/>
</dbReference>
<dbReference type="Proteomes" id="UP000536381">
    <property type="component" value="Unassembled WGS sequence"/>
</dbReference>
<feature type="non-terminal residue" evidence="2">
    <location>
        <position position="1"/>
    </location>
</feature>
<reference evidence="2 3" key="1">
    <citation type="submission" date="2019-09" db="EMBL/GenBank/DDBJ databases">
        <title>Bird 10,000 Genomes (B10K) Project - Family phase.</title>
        <authorList>
            <person name="Zhang G."/>
        </authorList>
    </citation>
    <scope>NUCLEOTIDE SEQUENCE [LARGE SCALE GENOMIC DNA]</scope>
    <source>
        <strain evidence="2">B10K-DU-001-42</strain>
        <tissue evidence="2">Muscle</tissue>
    </source>
</reference>
<dbReference type="PANTHER" id="PTHR16435">
    <property type="entry name" value="SPERMATOGENESIS-ASSOCIATED PROTEIN 6 SPATA6"/>
    <property type="match status" value="1"/>
</dbReference>
<evidence type="ECO:0000313" key="3">
    <source>
        <dbReference type="Proteomes" id="UP000536381"/>
    </source>
</evidence>
<keyword evidence="3" id="KW-1185">Reference proteome</keyword>
<proteinExistence type="predicted"/>
<name>A0A7L2IVK3_9PICI</name>
<evidence type="ECO:0000256" key="1">
    <source>
        <dbReference type="SAM" id="MobiDB-lite"/>
    </source>
</evidence>
<dbReference type="PANTHER" id="PTHR16435:SF3">
    <property type="entry name" value="SPERMATOGENESIS-ASSOCIATED PROTEIN 6"/>
    <property type="match status" value="1"/>
</dbReference>
<accession>A0A7L2IVK3</accession>
<protein>
    <submittedName>
        <fullName evidence="2">SPAT6 protein</fullName>
    </submittedName>
</protein>